<dbReference type="Proteomes" id="UP000502823">
    <property type="component" value="Unassembled WGS sequence"/>
</dbReference>
<dbReference type="CDD" id="cd05127">
    <property type="entry name" value="RasGAP_IQGAP_like"/>
    <property type="match status" value="1"/>
</dbReference>
<dbReference type="Pfam" id="PF03836">
    <property type="entry name" value="RasGAP_C"/>
    <property type="match status" value="1"/>
</dbReference>
<gene>
    <name evidence="6" type="ORF">Cfor_06828</name>
</gene>
<comment type="caution">
    <text evidence="6">The sequence shown here is derived from an EMBL/GenBank/DDBJ whole genome shotgun (WGS) entry which is preliminary data.</text>
</comment>
<dbReference type="InterPro" id="IPR027417">
    <property type="entry name" value="P-loop_NTPase"/>
</dbReference>
<dbReference type="PANTHER" id="PTHR14149">
    <property type="entry name" value="RAS GTPASE-ACTIVATING PROTEIN WITH IQ MOTIF"/>
    <property type="match status" value="1"/>
</dbReference>
<keyword evidence="2" id="KW-0677">Repeat</keyword>
<dbReference type="CDD" id="cd23767">
    <property type="entry name" value="IQCD"/>
    <property type="match status" value="1"/>
</dbReference>
<protein>
    <recommendedName>
        <fullName evidence="8">Ras-GAP domain-containing protein</fullName>
    </recommendedName>
</protein>
<sequence>MSEKYFSQPFYGNVNDVHHTAEEMDDIRQRNMAYEYLCHLEEAKKWMEAVLKEELPPTTELEENLQNGVYLAKLGNVIAPQTVPLTKIYDIDQKLFKMAGLQFRHTDNINYWLRSLETASLPVTFHPETTDVYDKKNMPRVIYCLHALSTHLFKLGKAPLIQDLYGKVNFTDEEIDAVRLELKKYGIQMPAFQKIGGILANDLAADAAVLHAAIIAINEAIDSKDPSGTLESLCNPAARLQNVFPAYAAFYQEDLRDAKHSKIEEAINRSLKNSYVADVYDQLLTQAEVQEQLSIVNERISVALVNSALDGGTWHDLYTALCNPVLKLPINITKFAAPLYYEEMKADKLECGASLSYQEILSSVQVLYHIATVTQTVDAGNIEDTWKALSNPSAHFTDLDAELKTKYWQALAAFRKKKIADKYECSILTYTDIQECIDVVTHQYDESNLVILALHDLNTAVEGRDLKAMFRALQYPGLKVVEYVSSTDADLYFKHLHHCWSQKQKEGTVLWLEDVQSAVKQASDEVHDAKVACELLVKMKKTIQDNQQSRTPTFTAKDMGFLENEHSAKLISAFEKWCLRKDTGYVCPWIVHHTRNGHEIYFNLELCMYSWKKPDDFQSDYLSQKQTGNMIVEKWLVGLQARCKGYLLRKRVGDRLEFFYQHTDSIIKIQAWWRSVLQRQKYLIMLAEYCERKHTEPEVQKNVVCWDYYKSQESKIIKVQAFWRGHRVRKMFLSLFHQPQPPFRVVRSFAHHLDFIADDYKRDLQLQNLKGQVVQTIRHNQLLAQQLDAMDVKIGLLVHNRIALQDVVKHGTSLNELSKQHQVTSSQGEINSNRGLRSLTREGRKLLDGYQHMFYTLQTTPAYLAKLIFCLPLSRSTRFLEMVILTLFNFGSNPREEYLLLKLFKTALEEEIRCKFTKPSDAVTGNPLVLRMVVNYSRQMSSQNALRDIVGPLIMKVLEDKNISYETNPVDIFKSWRNQFEMETGNSSKLPYSVTQVEALAYEEIRMKLNSSIRRLKAATLMFLRRIVESRHLIPYGMLYIAKVLHNTLMEKFPSAPEKEILKVVGNLIYYNYINSAIVAPDAFDIITLPPDRTLSNNQRRNLASIAKILQFAASKKGFGEESKHLTCLNSFIIECHEMMKAFFRECCMVEELEEHFSMHEFTEATLISRPILYISLQEICDTHELLVKYEDLIAPDPSDPLHELLEDLGPVPSVATLLGTGRDVALPKTEVCLTLVNKFEVPENDDQDINKLFITAKELLVSILPCLQGGSTLHEALLVESVAQEHLSFHYGDICSNSLQECKQILREYLTKLELAGLVSSADGYQSIVSAIAEDTCNKRRQRKIQRKELQALRVTKLSLEKKTKFYEEQINYYNQYIQKCLENLHAGKRSVHICKSSGKLPEKLKSKLTLRYTAAKLHEKGVLLEVDGLPTTQFRNVQFEISPTDHNGVFTICGKFMGVELEKVEIDIQDLLQLQFEGATIMDIFGKAKINVNLLLFLLNRKFYGKK</sequence>
<dbReference type="EMBL" id="BLKM01000350">
    <property type="protein sequence ID" value="GFG32025.1"/>
    <property type="molecule type" value="Genomic_DNA"/>
</dbReference>
<name>A0A6L2PNI0_COPFO</name>
<proteinExistence type="predicted"/>
<dbReference type="Gene3D" id="1.20.5.190">
    <property type="match status" value="1"/>
</dbReference>
<evidence type="ECO:0000256" key="3">
    <source>
        <dbReference type="ARBA" id="ARBA00022860"/>
    </source>
</evidence>
<dbReference type="OrthoDB" id="775356at2759"/>
<evidence type="ECO:0000256" key="2">
    <source>
        <dbReference type="ARBA" id="ARBA00022737"/>
    </source>
</evidence>
<keyword evidence="1" id="KW-0597">Phosphoprotein</keyword>
<accession>A0A6L2PNI0</accession>
<dbReference type="Gene3D" id="1.10.418.10">
    <property type="entry name" value="Calponin-like domain"/>
    <property type="match status" value="1"/>
</dbReference>
<dbReference type="SUPFAM" id="SSF143885">
    <property type="entry name" value="RGC domain-like"/>
    <property type="match status" value="1"/>
</dbReference>
<dbReference type="GO" id="GO:0005516">
    <property type="term" value="F:calmodulin binding"/>
    <property type="evidence" value="ECO:0007669"/>
    <property type="project" value="UniProtKB-KW"/>
</dbReference>
<reference evidence="7" key="1">
    <citation type="submission" date="2020-01" db="EMBL/GenBank/DDBJ databases">
        <title>Draft genome sequence of the Termite Coptotermes fromosanus.</title>
        <authorList>
            <person name="Itakura S."/>
            <person name="Yosikawa Y."/>
            <person name="Umezawa K."/>
        </authorList>
    </citation>
    <scope>NUCLEOTIDE SEQUENCE [LARGE SCALE GENOMIC DNA]</scope>
</reference>
<dbReference type="SMART" id="SM00033">
    <property type="entry name" value="CH"/>
    <property type="match status" value="1"/>
</dbReference>
<dbReference type="SMART" id="SM00323">
    <property type="entry name" value="RasGAP"/>
    <property type="match status" value="1"/>
</dbReference>
<dbReference type="FunFam" id="1.10.506.10:FF:000004">
    <property type="entry name" value="IQ motif containing GTPase activating protein 1"/>
    <property type="match status" value="1"/>
</dbReference>
<dbReference type="InterPro" id="IPR036872">
    <property type="entry name" value="CH_dom_sf"/>
</dbReference>
<dbReference type="GO" id="GO:1903479">
    <property type="term" value="P:mitotic actomyosin contractile ring assembly actin filament organization"/>
    <property type="evidence" value="ECO:0007669"/>
    <property type="project" value="TreeGrafter"/>
</dbReference>
<dbReference type="FunFam" id="1.10.418.10:FF:000013">
    <property type="entry name" value="IQ motif containing GTPase activating protein 1"/>
    <property type="match status" value="1"/>
</dbReference>
<organism evidence="6 7">
    <name type="scientific">Coptotermes formosanus</name>
    <name type="common">Formosan subterranean termite</name>
    <dbReference type="NCBI Taxonomy" id="36987"/>
    <lineage>
        <taxon>Eukaryota</taxon>
        <taxon>Metazoa</taxon>
        <taxon>Ecdysozoa</taxon>
        <taxon>Arthropoda</taxon>
        <taxon>Hexapoda</taxon>
        <taxon>Insecta</taxon>
        <taxon>Pterygota</taxon>
        <taxon>Neoptera</taxon>
        <taxon>Polyneoptera</taxon>
        <taxon>Dictyoptera</taxon>
        <taxon>Blattodea</taxon>
        <taxon>Blattoidea</taxon>
        <taxon>Termitoidae</taxon>
        <taxon>Rhinotermitidae</taxon>
        <taxon>Coptotermes</taxon>
    </lineage>
</organism>
<keyword evidence="3" id="KW-0112">Calmodulin-binding</keyword>
<dbReference type="InterPro" id="IPR000593">
    <property type="entry name" value="RasGAP_C"/>
</dbReference>
<dbReference type="GO" id="GO:0005096">
    <property type="term" value="F:GTPase activator activity"/>
    <property type="evidence" value="ECO:0007669"/>
    <property type="project" value="TreeGrafter"/>
</dbReference>
<evidence type="ECO:0008006" key="8">
    <source>
        <dbReference type="Google" id="ProtNLM"/>
    </source>
</evidence>
<dbReference type="InterPro" id="IPR001936">
    <property type="entry name" value="RasGAP_dom"/>
</dbReference>
<dbReference type="PANTHER" id="PTHR14149:SF14">
    <property type="entry name" value="CALPONIN-HOMOLOGY (CH) DOMAIN-CONTAINING PROTEIN"/>
    <property type="match status" value="1"/>
</dbReference>
<evidence type="ECO:0000313" key="6">
    <source>
        <dbReference type="EMBL" id="GFG32025.1"/>
    </source>
</evidence>
<dbReference type="GO" id="GO:0005938">
    <property type="term" value="C:cell cortex"/>
    <property type="evidence" value="ECO:0007669"/>
    <property type="project" value="TreeGrafter"/>
</dbReference>
<evidence type="ECO:0000259" key="5">
    <source>
        <dbReference type="PROSITE" id="PS50021"/>
    </source>
</evidence>
<keyword evidence="7" id="KW-1185">Reference proteome</keyword>
<dbReference type="SMART" id="SM00015">
    <property type="entry name" value="IQ"/>
    <property type="match status" value="3"/>
</dbReference>
<dbReference type="SUPFAM" id="SSF52540">
    <property type="entry name" value="P-loop containing nucleoside triphosphate hydrolases"/>
    <property type="match status" value="1"/>
</dbReference>
<dbReference type="Pfam" id="PF00616">
    <property type="entry name" value="RasGAP"/>
    <property type="match status" value="1"/>
</dbReference>
<dbReference type="SUPFAM" id="SSF48350">
    <property type="entry name" value="GTPase activation domain, GAP"/>
    <property type="match status" value="1"/>
</dbReference>
<evidence type="ECO:0000256" key="1">
    <source>
        <dbReference type="ARBA" id="ARBA00022553"/>
    </source>
</evidence>
<evidence type="ECO:0000313" key="7">
    <source>
        <dbReference type="Proteomes" id="UP000502823"/>
    </source>
</evidence>
<dbReference type="Pfam" id="PF00307">
    <property type="entry name" value="CH"/>
    <property type="match status" value="1"/>
</dbReference>
<dbReference type="Pfam" id="PF00612">
    <property type="entry name" value="IQ"/>
    <property type="match status" value="2"/>
</dbReference>
<dbReference type="InterPro" id="IPR008936">
    <property type="entry name" value="Rho_GTPase_activation_prot"/>
</dbReference>
<feature type="domain" description="Calponin-homology (CH)" evidence="5">
    <location>
        <begin position="37"/>
        <end position="152"/>
    </location>
</feature>
<feature type="domain" description="Ras-GAP" evidence="4">
    <location>
        <begin position="895"/>
        <end position="1115"/>
    </location>
</feature>
<evidence type="ECO:0000259" key="4">
    <source>
        <dbReference type="PROSITE" id="PS50018"/>
    </source>
</evidence>
<dbReference type="GO" id="GO:0051015">
    <property type="term" value="F:actin filament binding"/>
    <property type="evidence" value="ECO:0007669"/>
    <property type="project" value="TreeGrafter"/>
</dbReference>
<dbReference type="InParanoid" id="A0A6L2PNI0"/>
<dbReference type="PROSITE" id="PS50021">
    <property type="entry name" value="CH"/>
    <property type="match status" value="1"/>
</dbReference>
<dbReference type="SUPFAM" id="SSF47576">
    <property type="entry name" value="Calponin-homology domain, CH-domain"/>
    <property type="match status" value="1"/>
</dbReference>
<dbReference type="PROSITE" id="PS50096">
    <property type="entry name" value="IQ"/>
    <property type="match status" value="3"/>
</dbReference>
<dbReference type="InterPro" id="IPR001715">
    <property type="entry name" value="CH_dom"/>
</dbReference>
<dbReference type="Gene3D" id="1.10.506.10">
    <property type="entry name" value="GTPase Activation - p120gap, domain 1"/>
    <property type="match status" value="1"/>
</dbReference>
<dbReference type="InterPro" id="IPR000048">
    <property type="entry name" value="IQ_motif_EF-hand-BS"/>
</dbReference>
<dbReference type="PROSITE" id="PS50018">
    <property type="entry name" value="RAS_GTPASE_ACTIV_2"/>
    <property type="match status" value="1"/>
</dbReference>